<evidence type="ECO:0000313" key="1">
    <source>
        <dbReference type="EMBL" id="GAI80200.1"/>
    </source>
</evidence>
<reference evidence="1" key="1">
    <citation type="journal article" date="2014" name="Front. Microbiol.">
        <title>High frequency of phylogenetically diverse reductive dehalogenase-homologous genes in deep subseafloor sedimentary metagenomes.</title>
        <authorList>
            <person name="Kawai M."/>
            <person name="Futagami T."/>
            <person name="Toyoda A."/>
            <person name="Takaki Y."/>
            <person name="Nishi S."/>
            <person name="Hori S."/>
            <person name="Arai W."/>
            <person name="Tsubouchi T."/>
            <person name="Morono Y."/>
            <person name="Uchiyama I."/>
            <person name="Ito T."/>
            <person name="Fujiyama A."/>
            <person name="Inagaki F."/>
            <person name="Takami H."/>
        </authorList>
    </citation>
    <scope>NUCLEOTIDE SEQUENCE</scope>
    <source>
        <strain evidence="1">Expedition CK06-06</strain>
    </source>
</reference>
<comment type="caution">
    <text evidence="1">The sequence shown here is derived from an EMBL/GenBank/DDBJ whole genome shotgun (WGS) entry which is preliminary data.</text>
</comment>
<proteinExistence type="predicted"/>
<dbReference type="EMBL" id="BARW01005513">
    <property type="protein sequence ID" value="GAI80200.1"/>
    <property type="molecule type" value="Genomic_DNA"/>
</dbReference>
<gene>
    <name evidence="1" type="ORF">S12H4_11951</name>
</gene>
<accession>X1SXY4</accession>
<sequence>CRDSVLIGDVEAGAERTFTELSITVVAGDYIGCYFTAGQIEADFVGFAGVWGIAGEYIDPDDETEYTLAAGDAISLYGYGDIAPPPEYIPRHSGAVGVLMF</sequence>
<feature type="non-terminal residue" evidence="1">
    <location>
        <position position="1"/>
    </location>
</feature>
<name>X1SXY4_9ZZZZ</name>
<organism evidence="1">
    <name type="scientific">marine sediment metagenome</name>
    <dbReference type="NCBI Taxonomy" id="412755"/>
    <lineage>
        <taxon>unclassified sequences</taxon>
        <taxon>metagenomes</taxon>
        <taxon>ecological metagenomes</taxon>
    </lineage>
</organism>
<dbReference type="AlphaFoldDB" id="X1SXY4"/>
<protein>
    <submittedName>
        <fullName evidence="1">Uncharacterized protein</fullName>
    </submittedName>
</protein>